<protein>
    <submittedName>
        <fullName evidence="2">Uncharacterized protein</fullName>
    </submittedName>
</protein>
<reference evidence="3" key="1">
    <citation type="journal article" date="2016" name="Nature">
        <title>Genome evolution in the allotetraploid frog Xenopus laevis.</title>
        <authorList>
            <person name="Session A.M."/>
            <person name="Uno Y."/>
            <person name="Kwon T."/>
            <person name="Chapman J.A."/>
            <person name="Toyoda A."/>
            <person name="Takahashi S."/>
            <person name="Fukui A."/>
            <person name="Hikosaka A."/>
            <person name="Suzuki A."/>
            <person name="Kondo M."/>
            <person name="van Heeringen S.J."/>
            <person name="Quigley I."/>
            <person name="Heinz S."/>
            <person name="Ogino H."/>
            <person name="Ochi H."/>
            <person name="Hellsten U."/>
            <person name="Lyons J.B."/>
            <person name="Simakov O."/>
            <person name="Putnam N."/>
            <person name="Stites J."/>
            <person name="Kuroki Y."/>
            <person name="Tanaka T."/>
            <person name="Michiue T."/>
            <person name="Watanabe M."/>
            <person name="Bogdanovic O."/>
            <person name="Lister R."/>
            <person name="Georgiou G."/>
            <person name="Paranjpe S.S."/>
            <person name="van Kruijsbergen I."/>
            <person name="Shu S."/>
            <person name="Carlson J."/>
            <person name="Kinoshita T."/>
            <person name="Ohta Y."/>
            <person name="Mawaribuchi S."/>
            <person name="Jenkins J."/>
            <person name="Grimwood J."/>
            <person name="Schmutz J."/>
            <person name="Mitros T."/>
            <person name="Mozaffari S.V."/>
            <person name="Suzuki Y."/>
            <person name="Haramoto Y."/>
            <person name="Yamamoto T.S."/>
            <person name="Takagi C."/>
            <person name="Heald R."/>
            <person name="Miller K."/>
            <person name="Haudenschild C."/>
            <person name="Kitzman J."/>
            <person name="Nakayama T."/>
            <person name="Izutsu Y."/>
            <person name="Robert J."/>
            <person name="Fortriede J."/>
            <person name="Burns K."/>
            <person name="Lotay V."/>
            <person name="Karimi K."/>
            <person name="Yasuoka Y."/>
            <person name="Dichmann D.S."/>
            <person name="Flajnik M.F."/>
            <person name="Houston D.W."/>
            <person name="Shendure J."/>
            <person name="DuPasquier L."/>
            <person name="Vize P.D."/>
            <person name="Zorn A.M."/>
            <person name="Ito M."/>
            <person name="Marcotte E.M."/>
            <person name="Wallingford J.B."/>
            <person name="Ito Y."/>
            <person name="Asashima M."/>
            <person name="Ueno N."/>
            <person name="Matsuda Y."/>
            <person name="Veenstra G.J."/>
            <person name="Fujiyama A."/>
            <person name="Harland R.M."/>
            <person name="Taira M."/>
            <person name="Rokhsar D.S."/>
        </authorList>
    </citation>
    <scope>NUCLEOTIDE SEQUENCE [LARGE SCALE GENOMIC DNA]</scope>
    <source>
        <strain evidence="3">J</strain>
    </source>
</reference>
<feature type="region of interest" description="Disordered" evidence="1">
    <location>
        <begin position="21"/>
        <end position="51"/>
    </location>
</feature>
<dbReference type="EMBL" id="CM004481">
    <property type="protein sequence ID" value="OCT65862.1"/>
    <property type="molecule type" value="Genomic_DNA"/>
</dbReference>
<organism evidence="2 3">
    <name type="scientific">Xenopus laevis</name>
    <name type="common">African clawed frog</name>
    <dbReference type="NCBI Taxonomy" id="8355"/>
    <lineage>
        <taxon>Eukaryota</taxon>
        <taxon>Metazoa</taxon>
        <taxon>Chordata</taxon>
        <taxon>Craniata</taxon>
        <taxon>Vertebrata</taxon>
        <taxon>Euteleostomi</taxon>
        <taxon>Amphibia</taxon>
        <taxon>Batrachia</taxon>
        <taxon>Anura</taxon>
        <taxon>Pipoidea</taxon>
        <taxon>Pipidae</taxon>
        <taxon>Xenopodinae</taxon>
        <taxon>Xenopus</taxon>
        <taxon>Xenopus</taxon>
    </lineage>
</organism>
<evidence type="ECO:0000313" key="2">
    <source>
        <dbReference type="EMBL" id="OCT65862.1"/>
    </source>
</evidence>
<accession>A0A974C3L3</accession>
<evidence type="ECO:0000256" key="1">
    <source>
        <dbReference type="SAM" id="MobiDB-lite"/>
    </source>
</evidence>
<gene>
    <name evidence="2" type="ORF">XELAEV_18042112mg</name>
</gene>
<evidence type="ECO:0000313" key="3">
    <source>
        <dbReference type="Proteomes" id="UP000694892"/>
    </source>
</evidence>
<name>A0A974C3L3_XENLA</name>
<sequence length="110" mass="12274">MDFICDILTLYGQCWTEANGPATLGGPHTTPGPSAESTLPPPPPSHNPPLTYSFAHVQGPEREVRRAFGRERLWTAGFLVAPPARSNPVYGYRWWMRNAIVAAQFLYVNY</sequence>
<dbReference type="AlphaFoldDB" id="A0A974C3L3"/>
<proteinExistence type="predicted"/>
<dbReference type="Proteomes" id="UP000694892">
    <property type="component" value="Chromosome 8S"/>
</dbReference>